<feature type="transmembrane region" description="Helical" evidence="1">
    <location>
        <begin position="78"/>
        <end position="96"/>
    </location>
</feature>
<dbReference type="InterPro" id="IPR032456">
    <property type="entry name" value="Peptidase_M48_N"/>
</dbReference>
<organism evidence="4 5">
    <name type="scientific">Granulicella cerasi</name>
    <dbReference type="NCBI Taxonomy" id="741063"/>
    <lineage>
        <taxon>Bacteria</taxon>
        <taxon>Pseudomonadati</taxon>
        <taxon>Acidobacteriota</taxon>
        <taxon>Terriglobia</taxon>
        <taxon>Terriglobales</taxon>
        <taxon>Acidobacteriaceae</taxon>
        <taxon>Granulicella</taxon>
    </lineage>
</organism>
<name>A0ABW1ZAH0_9BACT</name>
<sequence length="193" mass="21541">MRMRWLLVMMLAVALFSPRAMHAAETPAEHVANVYAAQELASHPALGNLPDYSLPADKLARAQHLHAISMRIVAVDTVWSVVQIALLLWLGIIGWMRDRAEHAAENRWAQAAVFCFWLGLALFVLDLPLRLYGHHLGLQYGLSVQGWGSWFVDKLKSLALSWALYTLLARGTMWALTRFLAAGGWLSPSARSL</sequence>
<feature type="transmembrane region" description="Helical" evidence="1">
    <location>
        <begin position="108"/>
        <end position="125"/>
    </location>
</feature>
<feature type="domain" description="CAAX prenyl protease 1 N-terminal" evidence="3">
    <location>
        <begin position="55"/>
        <end position="178"/>
    </location>
</feature>
<feature type="signal peptide" evidence="2">
    <location>
        <begin position="1"/>
        <end position="23"/>
    </location>
</feature>
<proteinExistence type="predicted"/>
<accession>A0ABW1ZAH0</accession>
<keyword evidence="1" id="KW-0472">Membrane</keyword>
<dbReference type="Proteomes" id="UP001596391">
    <property type="component" value="Unassembled WGS sequence"/>
</dbReference>
<comment type="caution">
    <text evidence="4">The sequence shown here is derived from an EMBL/GenBank/DDBJ whole genome shotgun (WGS) entry which is preliminary data.</text>
</comment>
<dbReference type="EMBL" id="JBHSWI010000001">
    <property type="protein sequence ID" value="MFC6646437.1"/>
    <property type="molecule type" value="Genomic_DNA"/>
</dbReference>
<reference evidence="5" key="1">
    <citation type="journal article" date="2019" name="Int. J. Syst. Evol. Microbiol.">
        <title>The Global Catalogue of Microorganisms (GCM) 10K type strain sequencing project: providing services to taxonomists for standard genome sequencing and annotation.</title>
        <authorList>
            <consortium name="The Broad Institute Genomics Platform"/>
            <consortium name="The Broad Institute Genome Sequencing Center for Infectious Disease"/>
            <person name="Wu L."/>
            <person name="Ma J."/>
        </authorList>
    </citation>
    <scope>NUCLEOTIDE SEQUENCE [LARGE SCALE GENOMIC DNA]</scope>
    <source>
        <strain evidence="5">CGMCC 1.16026</strain>
    </source>
</reference>
<evidence type="ECO:0000313" key="5">
    <source>
        <dbReference type="Proteomes" id="UP001596391"/>
    </source>
</evidence>
<evidence type="ECO:0000256" key="2">
    <source>
        <dbReference type="SAM" id="SignalP"/>
    </source>
</evidence>
<dbReference type="RefSeq" id="WP_390235438.1">
    <property type="nucleotide sequence ID" value="NZ_JBHSWI010000001.1"/>
</dbReference>
<keyword evidence="5" id="KW-1185">Reference proteome</keyword>
<evidence type="ECO:0000256" key="1">
    <source>
        <dbReference type="SAM" id="Phobius"/>
    </source>
</evidence>
<evidence type="ECO:0000259" key="3">
    <source>
        <dbReference type="Pfam" id="PF16491"/>
    </source>
</evidence>
<evidence type="ECO:0000313" key="4">
    <source>
        <dbReference type="EMBL" id="MFC6646437.1"/>
    </source>
</evidence>
<gene>
    <name evidence="4" type="ORF">ACFQBQ_12745</name>
</gene>
<protein>
    <recommendedName>
        <fullName evidence="3">CAAX prenyl protease 1 N-terminal domain-containing protein</fullName>
    </recommendedName>
</protein>
<keyword evidence="1" id="KW-0812">Transmembrane</keyword>
<dbReference type="Pfam" id="PF16491">
    <property type="entry name" value="Peptidase_M48_N"/>
    <property type="match status" value="1"/>
</dbReference>
<feature type="chain" id="PRO_5046164567" description="CAAX prenyl protease 1 N-terminal domain-containing protein" evidence="2">
    <location>
        <begin position="24"/>
        <end position="193"/>
    </location>
</feature>
<keyword evidence="1" id="KW-1133">Transmembrane helix</keyword>
<keyword evidence="2" id="KW-0732">Signal</keyword>